<gene>
    <name evidence="7" type="ORF">RSSM_00336</name>
</gene>
<dbReference type="InterPro" id="IPR006860">
    <property type="entry name" value="FecR"/>
</dbReference>
<reference evidence="7 8" key="1">
    <citation type="journal article" date="2013" name="Mar. Genomics">
        <title>Expression of sulfatases in Rhodopirellula baltica and the diversity of sulfatases in the genus Rhodopirellula.</title>
        <authorList>
            <person name="Wegner C.E."/>
            <person name="Richter-Heitmann T."/>
            <person name="Klindworth A."/>
            <person name="Klockow C."/>
            <person name="Richter M."/>
            <person name="Achstetter T."/>
            <person name="Glockner F.O."/>
            <person name="Harder J."/>
        </authorList>
    </citation>
    <scope>NUCLEOTIDE SEQUENCE [LARGE SCALE GENOMIC DNA]</scope>
    <source>
        <strain evidence="7 8">SM41</strain>
    </source>
</reference>
<dbReference type="GO" id="GO:0003700">
    <property type="term" value="F:DNA-binding transcription factor activity"/>
    <property type="evidence" value="ECO:0007669"/>
    <property type="project" value="InterPro"/>
</dbReference>
<dbReference type="InterPro" id="IPR007627">
    <property type="entry name" value="RNA_pol_sigma70_r2"/>
</dbReference>
<dbReference type="Gene3D" id="1.10.10.10">
    <property type="entry name" value="Winged helix-like DNA-binding domain superfamily/Winged helix DNA-binding domain"/>
    <property type="match status" value="1"/>
</dbReference>
<dbReference type="NCBIfam" id="TIGR02989">
    <property type="entry name" value="Sig-70_gvs1"/>
    <property type="match status" value="1"/>
</dbReference>
<dbReference type="InterPro" id="IPR055372">
    <property type="entry name" value="CBM96"/>
</dbReference>
<comment type="caution">
    <text evidence="7">The sequence shown here is derived from an EMBL/GenBank/DDBJ whole genome shotgun (WGS) entry which is preliminary data.</text>
</comment>
<dbReference type="GO" id="GO:0006352">
    <property type="term" value="P:DNA-templated transcription initiation"/>
    <property type="evidence" value="ECO:0007669"/>
    <property type="project" value="InterPro"/>
</dbReference>
<dbReference type="SUPFAM" id="SSF88659">
    <property type="entry name" value="Sigma3 and sigma4 domains of RNA polymerase sigma factors"/>
    <property type="match status" value="1"/>
</dbReference>
<organism evidence="7 8">
    <name type="scientific">Rhodopirellula sallentina SM41</name>
    <dbReference type="NCBI Taxonomy" id="1263870"/>
    <lineage>
        <taxon>Bacteria</taxon>
        <taxon>Pseudomonadati</taxon>
        <taxon>Planctomycetota</taxon>
        <taxon>Planctomycetia</taxon>
        <taxon>Pirellulales</taxon>
        <taxon>Pirellulaceae</taxon>
        <taxon>Rhodopirellula</taxon>
    </lineage>
</organism>
<dbReference type="Gene3D" id="1.10.1740.10">
    <property type="match status" value="1"/>
</dbReference>
<comment type="subcellular location">
    <subcellularLocation>
        <location evidence="1">Secreted</location>
    </subcellularLocation>
</comment>
<dbReference type="InterPro" id="IPR036388">
    <property type="entry name" value="WH-like_DNA-bd_sf"/>
</dbReference>
<dbReference type="InterPro" id="IPR012373">
    <property type="entry name" value="Ferrdict_sens_TM"/>
</dbReference>
<keyword evidence="8" id="KW-1185">Reference proteome</keyword>
<evidence type="ECO:0000313" key="8">
    <source>
        <dbReference type="Proteomes" id="UP000011885"/>
    </source>
</evidence>
<dbReference type="OrthoDB" id="287035at2"/>
<evidence type="ECO:0000313" key="7">
    <source>
        <dbReference type="EMBL" id="EMI58233.1"/>
    </source>
</evidence>
<proteinExistence type="predicted"/>
<dbReference type="InterPro" id="IPR014284">
    <property type="entry name" value="RNA_pol_sigma-70_dom"/>
</dbReference>
<dbReference type="NCBIfam" id="TIGR02937">
    <property type="entry name" value="sigma70-ECF"/>
    <property type="match status" value="1"/>
</dbReference>
<accession>M5UQI4</accession>
<dbReference type="PANTHER" id="PTHR30273">
    <property type="entry name" value="PERIPLASMIC SIGNAL SENSOR AND SIGMA FACTOR ACTIVATOR FECR-RELATED"/>
    <property type="match status" value="1"/>
</dbReference>
<evidence type="ECO:0000259" key="6">
    <source>
        <dbReference type="Pfam" id="PF24517"/>
    </source>
</evidence>
<dbReference type="GO" id="GO:0016989">
    <property type="term" value="F:sigma factor antagonist activity"/>
    <property type="evidence" value="ECO:0007669"/>
    <property type="project" value="TreeGrafter"/>
</dbReference>
<name>M5UQI4_9BACT</name>
<dbReference type="Pfam" id="PF04773">
    <property type="entry name" value="FecR"/>
    <property type="match status" value="1"/>
</dbReference>
<feature type="domain" description="FecR protein" evidence="5">
    <location>
        <begin position="368"/>
        <end position="421"/>
    </location>
</feature>
<evidence type="ECO:0000259" key="5">
    <source>
        <dbReference type="Pfam" id="PF04773"/>
    </source>
</evidence>
<dbReference type="Proteomes" id="UP000011885">
    <property type="component" value="Unassembled WGS sequence"/>
</dbReference>
<evidence type="ECO:0000259" key="4">
    <source>
        <dbReference type="Pfam" id="PF04542"/>
    </source>
</evidence>
<evidence type="ECO:0000256" key="3">
    <source>
        <dbReference type="ARBA" id="ARBA00022729"/>
    </source>
</evidence>
<dbReference type="EMBL" id="ANOH01000031">
    <property type="protein sequence ID" value="EMI58233.1"/>
    <property type="molecule type" value="Genomic_DNA"/>
</dbReference>
<feature type="domain" description="Carbohydrate-binding module family 96" evidence="6">
    <location>
        <begin position="476"/>
        <end position="594"/>
    </location>
</feature>
<evidence type="ECO:0000256" key="1">
    <source>
        <dbReference type="ARBA" id="ARBA00004613"/>
    </source>
</evidence>
<dbReference type="GO" id="GO:0005576">
    <property type="term" value="C:extracellular region"/>
    <property type="evidence" value="ECO:0007669"/>
    <property type="project" value="UniProtKB-SubCell"/>
</dbReference>
<sequence length="670" mass="73880">MGNREATEEFVSLFAANQRTIFLYLNSLLPSGQEVDDLFQETCMICWREFDRFTPGTNFGAWACTIAHNQVRALRTRQGRQWLVFSDEFLQSVAKELDSHSEVYCERMAALSDCVEKLPDHHRELIRKRYMSEESIDRIADRLQRSTDAIYRMLSRIRSSLHDCVDQTLRAKTSMNANPQWEQYRSLRDAALDGRISAEQMGMLEQLVLRHEDLRRDYAEHAHQQAVLKWTFAALPELKLQELVRPNGASTVSSAGSSHSANGSSRHTGIMGGHRFIWHLLAMAAGVFLTVGLLEFWDAHDGLSKAVATIASSEDCKWGDCTLATAVNQPLGPGHLRLESGIATLQFPNVSVTLEGQVDVEIVDEKMCLLHSGRVLANVEPGGEGFVVQTPTAKFIDRGTTFGVKVAPSGVSDLTVFKGRVDVGHLLSGAEASVRVNETMRASQQLLETLDDADDEGPVETPVAGVPIHISTASGAGDDAYVAAAKSLPARSSSDIALLVKKPAKSKPRQWYAPWRRKAFMRFDLASLTDGEIVEAVLQLQGVETNIGYASMMPDATFAVYGLTDESQDFWDASEINWMNSPANAGNTVRLMQSDVQLIGRFVVPQSDPAGRFEVSGETLADFLSEDTNGVVTLIIIPETVGEPGESYVHGFASKRHPFLPAPTLRLRVQ</sequence>
<dbReference type="InterPro" id="IPR013324">
    <property type="entry name" value="RNA_pol_sigma_r3/r4-like"/>
</dbReference>
<evidence type="ECO:0000256" key="2">
    <source>
        <dbReference type="ARBA" id="ARBA00022525"/>
    </source>
</evidence>
<dbReference type="Pfam" id="PF24517">
    <property type="entry name" value="CBM96"/>
    <property type="match status" value="1"/>
</dbReference>
<dbReference type="PANTHER" id="PTHR30273:SF2">
    <property type="entry name" value="PROTEIN FECR"/>
    <property type="match status" value="1"/>
</dbReference>
<dbReference type="InterPro" id="IPR013325">
    <property type="entry name" value="RNA_pol_sigma_r2"/>
</dbReference>
<dbReference type="Gene3D" id="2.60.120.1440">
    <property type="match status" value="1"/>
</dbReference>
<keyword evidence="2" id="KW-0964">Secreted</keyword>
<dbReference type="SUPFAM" id="SSF88946">
    <property type="entry name" value="Sigma2 domain of RNA polymerase sigma factors"/>
    <property type="match status" value="1"/>
</dbReference>
<dbReference type="InterPro" id="IPR014331">
    <property type="entry name" value="RNA_pol_sigma70_ECF_RHOBA"/>
</dbReference>
<dbReference type="PATRIC" id="fig|1263870.3.peg.369"/>
<feature type="domain" description="RNA polymerase sigma-70 region 2" evidence="4">
    <location>
        <begin position="13"/>
        <end position="80"/>
    </location>
</feature>
<dbReference type="Pfam" id="PF04542">
    <property type="entry name" value="Sigma70_r2"/>
    <property type="match status" value="1"/>
</dbReference>
<keyword evidence="3" id="KW-0732">Signal</keyword>
<protein>
    <submittedName>
        <fullName evidence="7">RNA polymerase sigma-70 ECF-like, Rhodopirellula baltica</fullName>
    </submittedName>
</protein>
<dbReference type="AlphaFoldDB" id="M5UQI4"/>